<dbReference type="PANTHER" id="PTHR46401">
    <property type="entry name" value="GLYCOSYLTRANSFERASE WBBK-RELATED"/>
    <property type="match status" value="1"/>
</dbReference>
<dbReference type="EMBL" id="CP017634">
    <property type="protein sequence ID" value="ATW27731.1"/>
    <property type="molecule type" value="Genomic_DNA"/>
</dbReference>
<dbReference type="Proteomes" id="UP000323521">
    <property type="component" value="Chromosome"/>
</dbReference>
<dbReference type="KEGG" id="fwa:DCMF_25910"/>
<gene>
    <name evidence="2" type="ORF">DCMF_25910</name>
</gene>
<dbReference type="AlphaFoldDB" id="A0A3G1KZ43"/>
<proteinExistence type="predicted"/>
<dbReference type="GO" id="GO:0016757">
    <property type="term" value="F:glycosyltransferase activity"/>
    <property type="evidence" value="ECO:0007669"/>
    <property type="project" value="TreeGrafter"/>
</dbReference>
<reference evidence="2 3" key="1">
    <citation type="submission" date="2016-10" db="EMBL/GenBank/DDBJ databases">
        <title>Complete Genome Sequence of Peptococcaceae strain DCMF.</title>
        <authorList>
            <person name="Edwards R.J."/>
            <person name="Holland S.I."/>
            <person name="Deshpande N.P."/>
            <person name="Wong Y.K."/>
            <person name="Ertan H."/>
            <person name="Manefield M."/>
            <person name="Russell T.L."/>
            <person name="Lee M.J."/>
        </authorList>
    </citation>
    <scope>NUCLEOTIDE SEQUENCE [LARGE SCALE GENOMIC DNA]</scope>
    <source>
        <strain evidence="2 3">DCMF</strain>
    </source>
</reference>
<evidence type="ECO:0008006" key="4">
    <source>
        <dbReference type="Google" id="ProtNLM"/>
    </source>
</evidence>
<accession>A0A3G1KZ43</accession>
<dbReference type="OrthoDB" id="9765330at2"/>
<organism evidence="2 3">
    <name type="scientific">Formimonas warabiya</name>
    <dbReference type="NCBI Taxonomy" id="1761012"/>
    <lineage>
        <taxon>Bacteria</taxon>
        <taxon>Bacillati</taxon>
        <taxon>Bacillota</taxon>
        <taxon>Clostridia</taxon>
        <taxon>Eubacteriales</taxon>
        <taxon>Peptococcaceae</taxon>
        <taxon>Candidatus Formimonas</taxon>
    </lineage>
</organism>
<evidence type="ECO:0000313" key="2">
    <source>
        <dbReference type="EMBL" id="ATW27731.1"/>
    </source>
</evidence>
<dbReference type="SUPFAM" id="SSF53756">
    <property type="entry name" value="UDP-Glycosyltransferase/glycogen phosphorylase"/>
    <property type="match status" value="1"/>
</dbReference>
<sequence>MKILMVSTYPPMKCGIGTYAFQAVQKYRSEGNIVDTLTPHEGKGDFVEDLCGSFKILKLLKYVFFYNKVIIQYHASFFYRNGLERLLTHCSFIIVMLLFRKFEVIAHEINYPLNKDTIRLRDYLENLLERIKWAVTPKIIFHTNTELQDFKKFFKINPGKNKVSIYPPHYFFYKFRDISQFDARQELGLIPGKIFLCIGFIQPHKGFDRAIKAFNKYHSTNMHLYVVGSLRLAYKETIDYLSNLKFLAAQSSQVHIIEQFVSDELFDTWISASDVVIVPYREIWSSGVMGRAKLFDKPVIAAKVGGLKEQAEGNDLFFSNDKQLEYIFECFGKF</sequence>
<evidence type="ECO:0000256" key="1">
    <source>
        <dbReference type="ARBA" id="ARBA00022679"/>
    </source>
</evidence>
<dbReference type="Gene3D" id="3.40.50.2000">
    <property type="entry name" value="Glycogen Phosphorylase B"/>
    <property type="match status" value="2"/>
</dbReference>
<dbReference type="GO" id="GO:0009103">
    <property type="term" value="P:lipopolysaccharide biosynthetic process"/>
    <property type="evidence" value="ECO:0007669"/>
    <property type="project" value="TreeGrafter"/>
</dbReference>
<protein>
    <recommendedName>
        <fullName evidence="4">Glycosyltransferase family 4 protein</fullName>
    </recommendedName>
</protein>
<dbReference type="PANTHER" id="PTHR46401:SF2">
    <property type="entry name" value="GLYCOSYLTRANSFERASE WBBK-RELATED"/>
    <property type="match status" value="1"/>
</dbReference>
<dbReference type="RefSeq" id="WP_148137108.1">
    <property type="nucleotide sequence ID" value="NZ_CP017634.1"/>
</dbReference>
<keyword evidence="1" id="KW-0808">Transferase</keyword>
<name>A0A3G1KZ43_FORW1</name>
<evidence type="ECO:0000313" key="3">
    <source>
        <dbReference type="Proteomes" id="UP000323521"/>
    </source>
</evidence>
<keyword evidence="3" id="KW-1185">Reference proteome</keyword>
<dbReference type="Pfam" id="PF13692">
    <property type="entry name" value="Glyco_trans_1_4"/>
    <property type="match status" value="1"/>
</dbReference>